<dbReference type="SUPFAM" id="SSF55073">
    <property type="entry name" value="Nucleotide cyclase"/>
    <property type="match status" value="1"/>
</dbReference>
<dbReference type="InterPro" id="IPR003018">
    <property type="entry name" value="GAF"/>
</dbReference>
<gene>
    <name evidence="3" type="ORF">SAMN05421804_105196</name>
</gene>
<dbReference type="SMART" id="SM00267">
    <property type="entry name" value="GGDEF"/>
    <property type="match status" value="1"/>
</dbReference>
<feature type="domain" description="GGDEF" evidence="2">
    <location>
        <begin position="393"/>
        <end position="524"/>
    </location>
</feature>
<dbReference type="RefSeq" id="WP_162178239.1">
    <property type="nucleotide sequence ID" value="NZ_FNDZ01000005.1"/>
</dbReference>
<dbReference type="PANTHER" id="PTHR45138">
    <property type="entry name" value="REGULATORY COMPONENTS OF SENSORY TRANSDUCTION SYSTEM"/>
    <property type="match status" value="1"/>
</dbReference>
<feature type="transmembrane region" description="Helical" evidence="1">
    <location>
        <begin position="31"/>
        <end position="47"/>
    </location>
</feature>
<keyword evidence="1" id="KW-0472">Membrane</keyword>
<reference evidence="3 4" key="1">
    <citation type="submission" date="2016-10" db="EMBL/GenBank/DDBJ databases">
        <authorList>
            <person name="de Groot N.N."/>
        </authorList>
    </citation>
    <scope>NUCLEOTIDE SEQUENCE [LARGE SCALE GENOMIC DNA]</scope>
    <source>
        <strain evidence="3 4">CGMCC 1.5058</strain>
    </source>
</reference>
<dbReference type="Pfam" id="PF01590">
    <property type="entry name" value="GAF"/>
    <property type="match status" value="1"/>
</dbReference>
<feature type="transmembrane region" description="Helical" evidence="1">
    <location>
        <begin position="80"/>
        <end position="113"/>
    </location>
</feature>
<dbReference type="PANTHER" id="PTHR45138:SF9">
    <property type="entry name" value="DIGUANYLATE CYCLASE DGCM-RELATED"/>
    <property type="match status" value="1"/>
</dbReference>
<dbReference type="Pfam" id="PF00990">
    <property type="entry name" value="GGDEF"/>
    <property type="match status" value="1"/>
</dbReference>
<name>A0A1G8PT33_9CLOT</name>
<evidence type="ECO:0000313" key="3">
    <source>
        <dbReference type="EMBL" id="SDI95498.1"/>
    </source>
</evidence>
<dbReference type="GO" id="GO:0005886">
    <property type="term" value="C:plasma membrane"/>
    <property type="evidence" value="ECO:0007669"/>
    <property type="project" value="TreeGrafter"/>
</dbReference>
<proteinExistence type="predicted"/>
<feature type="transmembrane region" description="Helical" evidence="1">
    <location>
        <begin position="54"/>
        <end position="74"/>
    </location>
</feature>
<organism evidence="3 4">
    <name type="scientific">Proteiniclasticum ruminis</name>
    <dbReference type="NCBI Taxonomy" id="398199"/>
    <lineage>
        <taxon>Bacteria</taxon>
        <taxon>Bacillati</taxon>
        <taxon>Bacillota</taxon>
        <taxon>Clostridia</taxon>
        <taxon>Eubacteriales</taxon>
        <taxon>Clostridiaceae</taxon>
        <taxon>Proteiniclasticum</taxon>
    </lineage>
</organism>
<dbReference type="PROSITE" id="PS50887">
    <property type="entry name" value="GGDEF"/>
    <property type="match status" value="1"/>
</dbReference>
<keyword evidence="1" id="KW-0812">Transmembrane</keyword>
<dbReference type="InterPro" id="IPR029016">
    <property type="entry name" value="GAF-like_dom_sf"/>
</dbReference>
<dbReference type="EMBL" id="FNDZ01000005">
    <property type="protein sequence ID" value="SDI95498.1"/>
    <property type="molecule type" value="Genomic_DNA"/>
</dbReference>
<evidence type="ECO:0000259" key="2">
    <source>
        <dbReference type="PROSITE" id="PS50887"/>
    </source>
</evidence>
<accession>A0A1G8PT33</accession>
<dbReference type="SMART" id="SM00065">
    <property type="entry name" value="GAF"/>
    <property type="match status" value="1"/>
</dbReference>
<dbReference type="GO" id="GO:0043709">
    <property type="term" value="P:cell adhesion involved in single-species biofilm formation"/>
    <property type="evidence" value="ECO:0007669"/>
    <property type="project" value="TreeGrafter"/>
</dbReference>
<dbReference type="SUPFAM" id="SSF55781">
    <property type="entry name" value="GAF domain-like"/>
    <property type="match status" value="1"/>
</dbReference>
<keyword evidence="1" id="KW-1133">Transmembrane helix</keyword>
<dbReference type="GO" id="GO:0052621">
    <property type="term" value="F:diguanylate cyclase activity"/>
    <property type="evidence" value="ECO:0007669"/>
    <property type="project" value="TreeGrafter"/>
</dbReference>
<dbReference type="InterPro" id="IPR050469">
    <property type="entry name" value="Diguanylate_Cyclase"/>
</dbReference>
<dbReference type="AlphaFoldDB" id="A0A1G8PT33"/>
<feature type="transmembrane region" description="Helical" evidence="1">
    <location>
        <begin position="125"/>
        <end position="143"/>
    </location>
</feature>
<dbReference type="GO" id="GO:1902201">
    <property type="term" value="P:negative regulation of bacterial-type flagellum-dependent cell motility"/>
    <property type="evidence" value="ECO:0007669"/>
    <property type="project" value="TreeGrafter"/>
</dbReference>
<dbReference type="Proteomes" id="UP000183255">
    <property type="component" value="Unassembled WGS sequence"/>
</dbReference>
<dbReference type="InterPro" id="IPR029787">
    <property type="entry name" value="Nucleotide_cyclase"/>
</dbReference>
<evidence type="ECO:0000256" key="1">
    <source>
        <dbReference type="SAM" id="Phobius"/>
    </source>
</evidence>
<dbReference type="InterPro" id="IPR000160">
    <property type="entry name" value="GGDEF_dom"/>
</dbReference>
<dbReference type="Gene3D" id="3.30.70.270">
    <property type="match status" value="1"/>
</dbReference>
<feature type="transmembrane region" description="Helical" evidence="1">
    <location>
        <begin position="7"/>
        <end position="25"/>
    </location>
</feature>
<dbReference type="Gene3D" id="3.30.450.40">
    <property type="match status" value="1"/>
</dbReference>
<dbReference type="NCBIfam" id="TIGR00254">
    <property type="entry name" value="GGDEF"/>
    <property type="match status" value="1"/>
</dbReference>
<dbReference type="CDD" id="cd01949">
    <property type="entry name" value="GGDEF"/>
    <property type="match status" value="1"/>
</dbReference>
<evidence type="ECO:0000313" key="4">
    <source>
        <dbReference type="Proteomes" id="UP000183255"/>
    </source>
</evidence>
<sequence>MKNRPVLYFFFIGFILYLLYLQEGLNIQEEGSILLLASALGLAVNYIRSYQPKLHKLAVVAGSFLLVLYALLVLSNTSPLAPLLFLFPLTLSILGHGIYGGVVLYVLAGAALSYHHQIFGLSKEVYQETMIVLGCALVSLLYFSRILHQVVKNNEDWLQKLHTKINEMTLLRDITTSMQSVKDLKKLDKIVLTAITAGYGLGFNRGLLFLVEEDTLVGEYAIGPSNRKEAYRIWGDVVIKQSNLHEVLNSPEEKDETLLDVVRKVSLPIGSHERNPLLRCVREKTPLLIRQGNPEDLGPILEKLSFENYAVVPMISKDQVVGVYLVDNCFNQKPIQDEDLDALITFSGQAALAFENIQLYDKIRTLAITDELTKVYNHRHYKDTIARYMESGISFILMVIDVDDFKSFNEIYGHATGDEVLKEVGGSLKNAVKFKGEAFRYGGDEFTIILPKRTREEALDVARTIQDSALSIALHKVDHPLTLSIGLAAYPEDASCEKELFILADRKLKSAKESGKNTIHWEVL</sequence>
<protein>
    <submittedName>
        <fullName evidence="3">Diguanylate cyclase (GGDEF) domain-containing protein</fullName>
    </submittedName>
</protein>
<dbReference type="InterPro" id="IPR043128">
    <property type="entry name" value="Rev_trsase/Diguanyl_cyclase"/>
</dbReference>